<dbReference type="GeneID" id="95430307"/>
<dbReference type="Proteomes" id="UP000006258">
    <property type="component" value="Unassembled WGS sequence"/>
</dbReference>
<feature type="transmembrane region" description="Helical" evidence="1">
    <location>
        <begin position="12"/>
        <end position="29"/>
    </location>
</feature>
<name>D7VM23_SPHSI</name>
<dbReference type="AlphaFoldDB" id="D7VM23"/>
<gene>
    <name evidence="2" type="ORF">HMPREF0766_12020</name>
</gene>
<sequence length="120" mass="14202">MLKKKNTKINPYLIISVVLLLIIWLMMGVSQDDEFNEYNVFVKYRPTTQLYFKSPLGMDDMPPDFPEKLRAKQAIYDDFILTRHWSDHEVVSITGRILVLITPVFLFIGIYKQIKNNYQI</sequence>
<evidence type="ECO:0000256" key="1">
    <source>
        <dbReference type="SAM" id="Phobius"/>
    </source>
</evidence>
<keyword evidence="1" id="KW-1133">Transmembrane helix</keyword>
<keyword evidence="1" id="KW-0472">Membrane</keyword>
<evidence type="ECO:0000313" key="3">
    <source>
        <dbReference type="Proteomes" id="UP000006258"/>
    </source>
</evidence>
<dbReference type="eggNOG" id="ENOG502ZW22">
    <property type="taxonomic scope" value="Bacteria"/>
</dbReference>
<reference evidence="2" key="1">
    <citation type="submission" date="2010-07" db="EMBL/GenBank/DDBJ databases">
        <authorList>
            <person name="Muzny D."/>
            <person name="Qin X."/>
            <person name="Buhay C."/>
            <person name="Dugan-Rocha S."/>
            <person name="Ding Y."/>
            <person name="Chen G."/>
            <person name="Hawes A."/>
            <person name="Holder M."/>
            <person name="Jhangiani S."/>
            <person name="Johnson A."/>
            <person name="Khan Z."/>
            <person name="Li Z."/>
            <person name="Liu W."/>
            <person name="Liu X."/>
            <person name="Perez L."/>
            <person name="Shen H."/>
            <person name="Wang Q."/>
            <person name="Watt J."/>
            <person name="Xi L."/>
            <person name="Xin Y."/>
            <person name="Zhou J."/>
            <person name="Deng J."/>
            <person name="Jiang H."/>
            <person name="Liu Y."/>
            <person name="Qu J."/>
            <person name="Song X.-Z."/>
            <person name="Zhang L."/>
            <person name="Villasana D."/>
            <person name="Johnson A."/>
            <person name="Liu J."/>
            <person name="Liyanage D."/>
            <person name="Lorensuhewa L."/>
            <person name="Robinson T."/>
            <person name="Song A."/>
            <person name="Song B.-B."/>
            <person name="Dinh H."/>
            <person name="Thornton R."/>
            <person name="Coyle M."/>
            <person name="Francisco L."/>
            <person name="Jackson L."/>
            <person name="Javaid M."/>
            <person name="Korchina V."/>
            <person name="Kovar C."/>
            <person name="Mata R."/>
            <person name="Mathew T."/>
            <person name="Ngo R."/>
            <person name="Nguyen L."/>
            <person name="Nguyen N."/>
            <person name="Okwuonu G."/>
            <person name="Ongeri F."/>
            <person name="Pham C."/>
            <person name="Simmons D."/>
            <person name="Wilczek-Boney K."/>
            <person name="Hale W."/>
            <person name="Jakkamsetti A."/>
            <person name="Pham P."/>
            <person name="Ruth R."/>
            <person name="San Lucas F."/>
            <person name="Warren J."/>
            <person name="Zhang J."/>
            <person name="Zhao Z."/>
            <person name="Zhou C."/>
            <person name="Zhu D."/>
            <person name="Lee S."/>
            <person name="Bess C."/>
            <person name="Blankenburg K."/>
            <person name="Forbes L."/>
            <person name="Fu Q."/>
            <person name="Gubbala S."/>
            <person name="Hirani K."/>
            <person name="Jayaseelan J.C."/>
            <person name="Lara F."/>
            <person name="Munidasa M."/>
            <person name="Palculict T."/>
            <person name="Patil S."/>
            <person name="Pu L.-L."/>
            <person name="Saada N."/>
            <person name="Tang L."/>
            <person name="Weissenberger G."/>
            <person name="Zhu Y."/>
            <person name="Hemphill L."/>
            <person name="Shang Y."/>
            <person name="Youmans B."/>
            <person name="Ayvaz T."/>
            <person name="Ross M."/>
            <person name="Santibanez J."/>
            <person name="Aqrawi P."/>
            <person name="Gross S."/>
            <person name="Joshi V."/>
            <person name="Fowler G."/>
            <person name="Nazareth L."/>
            <person name="Reid J."/>
            <person name="Worley K."/>
            <person name="Petrosino J."/>
            <person name="Highlander S."/>
            <person name="Gibbs R."/>
        </authorList>
    </citation>
    <scope>NUCLEOTIDE SEQUENCE [LARGE SCALE GENOMIC DNA]</scope>
    <source>
        <strain evidence="2">ATCC 33861</strain>
    </source>
</reference>
<evidence type="ECO:0000313" key="2">
    <source>
        <dbReference type="EMBL" id="EFK58028.1"/>
    </source>
</evidence>
<protein>
    <submittedName>
        <fullName evidence="2">Uncharacterized protein</fullName>
    </submittedName>
</protein>
<keyword evidence="1" id="KW-0812">Transmembrane</keyword>
<organism evidence="2 3">
    <name type="scientific">Sphingobacterium spiritivorum ATCC 33861</name>
    <dbReference type="NCBI Taxonomy" id="525373"/>
    <lineage>
        <taxon>Bacteria</taxon>
        <taxon>Pseudomonadati</taxon>
        <taxon>Bacteroidota</taxon>
        <taxon>Sphingobacteriia</taxon>
        <taxon>Sphingobacteriales</taxon>
        <taxon>Sphingobacteriaceae</taxon>
        <taxon>Sphingobacterium</taxon>
    </lineage>
</organism>
<dbReference type="HOGENOM" id="CLU_2095310_0_0_10"/>
<keyword evidence="3" id="KW-1185">Reference proteome</keyword>
<dbReference type="RefSeq" id="WP_003001226.1">
    <property type="nucleotide sequence ID" value="NZ_GL379776.1"/>
</dbReference>
<accession>D7VM23</accession>
<dbReference type="STRING" id="525373.HMPREF0766_12020"/>
<comment type="caution">
    <text evidence="2">The sequence shown here is derived from an EMBL/GenBank/DDBJ whole genome shotgun (WGS) entry which is preliminary data.</text>
</comment>
<dbReference type="EMBL" id="ACHA02000010">
    <property type="protein sequence ID" value="EFK58028.1"/>
    <property type="molecule type" value="Genomic_DNA"/>
</dbReference>
<feature type="transmembrane region" description="Helical" evidence="1">
    <location>
        <begin position="93"/>
        <end position="111"/>
    </location>
</feature>
<proteinExistence type="predicted"/>
<dbReference type="OrthoDB" id="1366541at2"/>